<dbReference type="Proteomes" id="UP001265746">
    <property type="component" value="Unassembled WGS sequence"/>
</dbReference>
<feature type="region of interest" description="Disordered" evidence="1">
    <location>
        <begin position="82"/>
        <end position="129"/>
    </location>
</feature>
<name>A0AAD9SFZ8_PHOAM</name>
<dbReference type="InterPro" id="IPR025676">
    <property type="entry name" value="Clr5_dom"/>
</dbReference>
<evidence type="ECO:0000313" key="4">
    <source>
        <dbReference type="Proteomes" id="UP001265746"/>
    </source>
</evidence>
<feature type="compositionally biased region" description="Polar residues" evidence="1">
    <location>
        <begin position="104"/>
        <end position="115"/>
    </location>
</feature>
<evidence type="ECO:0000256" key="1">
    <source>
        <dbReference type="SAM" id="MobiDB-lite"/>
    </source>
</evidence>
<gene>
    <name evidence="3" type="ORF">N8I77_008220</name>
</gene>
<feature type="region of interest" description="Disordered" evidence="1">
    <location>
        <begin position="1"/>
        <end position="30"/>
    </location>
</feature>
<organism evidence="3 4">
    <name type="scientific">Phomopsis amygdali</name>
    <name type="common">Fusicoccum amygdali</name>
    <dbReference type="NCBI Taxonomy" id="1214568"/>
    <lineage>
        <taxon>Eukaryota</taxon>
        <taxon>Fungi</taxon>
        <taxon>Dikarya</taxon>
        <taxon>Ascomycota</taxon>
        <taxon>Pezizomycotina</taxon>
        <taxon>Sordariomycetes</taxon>
        <taxon>Sordariomycetidae</taxon>
        <taxon>Diaporthales</taxon>
        <taxon>Diaporthaceae</taxon>
        <taxon>Diaporthe</taxon>
    </lineage>
</organism>
<protein>
    <recommendedName>
        <fullName evidence="2">Clr5 domain-containing protein</fullName>
    </recommendedName>
</protein>
<keyword evidence="4" id="KW-1185">Reference proteome</keyword>
<sequence>MSVTRGRVRQRSGSKRGAIKAKHKQHSEEEWNSIKGRFRDLYFEQNQTLEKVRLTLEKENFDATTRQYKRKIDDWKLWKNGHKGKRVRAAAESQVSHEPDTHPITPSTTNDTTPEPDNGRSPSKLIKLLKEAEQKMNQIKELSLQIELERERLSRVLQRDAAGPQDSLDQGTQTSPQQTTQQQPRAAPCLHTRISQQPEKSKSCGHVPPQQPAMAAPKPNIGPSLSVKELSRLLAEAIKDLEIKKARSFHSCGGQPRYIPDWTYPRGAHW</sequence>
<feature type="domain" description="Clr5" evidence="2">
    <location>
        <begin position="27"/>
        <end position="77"/>
    </location>
</feature>
<evidence type="ECO:0000259" key="2">
    <source>
        <dbReference type="Pfam" id="PF14420"/>
    </source>
</evidence>
<reference evidence="3" key="1">
    <citation type="submission" date="2023-06" db="EMBL/GenBank/DDBJ databases">
        <authorList>
            <person name="Noh H."/>
        </authorList>
    </citation>
    <scope>NUCLEOTIDE SEQUENCE</scope>
    <source>
        <strain evidence="3">DUCC20226</strain>
    </source>
</reference>
<dbReference type="EMBL" id="JAUJFL010000004">
    <property type="protein sequence ID" value="KAK2605381.1"/>
    <property type="molecule type" value="Genomic_DNA"/>
</dbReference>
<feature type="region of interest" description="Disordered" evidence="1">
    <location>
        <begin position="157"/>
        <end position="223"/>
    </location>
</feature>
<dbReference type="Pfam" id="PF14420">
    <property type="entry name" value="Clr5"/>
    <property type="match status" value="1"/>
</dbReference>
<accession>A0AAD9SFZ8</accession>
<proteinExistence type="predicted"/>
<comment type="caution">
    <text evidence="3">The sequence shown here is derived from an EMBL/GenBank/DDBJ whole genome shotgun (WGS) entry which is preliminary data.</text>
</comment>
<feature type="compositionally biased region" description="Low complexity" evidence="1">
    <location>
        <begin position="170"/>
        <end position="183"/>
    </location>
</feature>
<dbReference type="AlphaFoldDB" id="A0AAD9SFZ8"/>
<feature type="compositionally biased region" description="Basic residues" evidence="1">
    <location>
        <begin position="1"/>
        <end position="25"/>
    </location>
</feature>
<evidence type="ECO:0000313" key="3">
    <source>
        <dbReference type="EMBL" id="KAK2605381.1"/>
    </source>
</evidence>